<dbReference type="InterPro" id="IPR039927">
    <property type="entry name" value="Ribosomal_mL43"/>
</dbReference>
<evidence type="ECO:0000259" key="7">
    <source>
        <dbReference type="SMART" id="SM00916"/>
    </source>
</evidence>
<accession>A0A6A6ZYM2</accession>
<keyword evidence="3" id="KW-0689">Ribosomal protein</keyword>
<evidence type="ECO:0000256" key="3">
    <source>
        <dbReference type="ARBA" id="ARBA00022980"/>
    </source>
</evidence>
<evidence type="ECO:0000256" key="5">
    <source>
        <dbReference type="ARBA" id="ARBA00023274"/>
    </source>
</evidence>
<dbReference type="EMBL" id="MU006227">
    <property type="protein sequence ID" value="KAF2825629.1"/>
    <property type="molecule type" value="Genomic_DNA"/>
</dbReference>
<dbReference type="PANTHER" id="PTHR21396">
    <property type="entry name" value="39S RIBOSOMAL PROTEIN L43"/>
    <property type="match status" value="1"/>
</dbReference>
<dbReference type="OrthoDB" id="88at2759"/>
<comment type="subcellular location">
    <subcellularLocation>
        <location evidence="1">Mitochondrion</location>
    </subcellularLocation>
</comment>
<evidence type="ECO:0000256" key="1">
    <source>
        <dbReference type="ARBA" id="ARBA00004173"/>
    </source>
</evidence>
<protein>
    <recommendedName>
        <fullName evidence="6">Large ribosomal subunit protein mL43</fullName>
    </recommendedName>
</protein>
<dbReference type="PANTHER" id="PTHR21396:SF2">
    <property type="entry name" value="LARGE RIBOSOMAL SUBUNIT PROTEIN ML43"/>
    <property type="match status" value="1"/>
</dbReference>
<keyword evidence="4" id="KW-0496">Mitochondrion</keyword>
<proteinExistence type="inferred from homology"/>
<dbReference type="GO" id="GO:0032543">
    <property type="term" value="P:mitochondrial translation"/>
    <property type="evidence" value="ECO:0007669"/>
    <property type="project" value="InterPro"/>
</dbReference>
<gene>
    <name evidence="8" type="ORF">CC86DRAFT_324141</name>
</gene>
<keyword evidence="9" id="KW-1185">Reference proteome</keyword>
<dbReference type="GO" id="GO:0003735">
    <property type="term" value="F:structural constituent of ribosome"/>
    <property type="evidence" value="ECO:0007669"/>
    <property type="project" value="InterPro"/>
</dbReference>
<dbReference type="SMART" id="SM00916">
    <property type="entry name" value="L51_S25_CI-B8"/>
    <property type="match status" value="1"/>
</dbReference>
<evidence type="ECO:0000256" key="4">
    <source>
        <dbReference type="ARBA" id="ARBA00023128"/>
    </source>
</evidence>
<dbReference type="FunFam" id="3.40.30.10:FF:000173">
    <property type="entry name" value="Mitochondrial 54S ribosomal protein"/>
    <property type="match status" value="1"/>
</dbReference>
<dbReference type="AlphaFoldDB" id="A0A6A6ZYM2"/>
<dbReference type="Pfam" id="PF05047">
    <property type="entry name" value="L51_S25_CI-B8"/>
    <property type="match status" value="1"/>
</dbReference>
<dbReference type="Proteomes" id="UP000799424">
    <property type="component" value="Unassembled WGS sequence"/>
</dbReference>
<dbReference type="InterPro" id="IPR007741">
    <property type="entry name" value="Ribosomal_mL43/mS25/NADH_DH"/>
</dbReference>
<reference evidence="8" key="1">
    <citation type="journal article" date="2020" name="Stud. Mycol.">
        <title>101 Dothideomycetes genomes: a test case for predicting lifestyles and emergence of pathogens.</title>
        <authorList>
            <person name="Haridas S."/>
            <person name="Albert R."/>
            <person name="Binder M."/>
            <person name="Bloem J."/>
            <person name="Labutti K."/>
            <person name="Salamov A."/>
            <person name="Andreopoulos B."/>
            <person name="Baker S."/>
            <person name="Barry K."/>
            <person name="Bills G."/>
            <person name="Bluhm B."/>
            <person name="Cannon C."/>
            <person name="Castanera R."/>
            <person name="Culley D."/>
            <person name="Daum C."/>
            <person name="Ezra D."/>
            <person name="Gonzalez J."/>
            <person name="Henrissat B."/>
            <person name="Kuo A."/>
            <person name="Liang C."/>
            <person name="Lipzen A."/>
            <person name="Lutzoni F."/>
            <person name="Magnuson J."/>
            <person name="Mondo S."/>
            <person name="Nolan M."/>
            <person name="Ohm R."/>
            <person name="Pangilinan J."/>
            <person name="Park H.-J."/>
            <person name="Ramirez L."/>
            <person name="Alfaro M."/>
            <person name="Sun H."/>
            <person name="Tritt A."/>
            <person name="Yoshinaga Y."/>
            <person name="Zwiers L.-H."/>
            <person name="Turgeon B."/>
            <person name="Goodwin S."/>
            <person name="Spatafora J."/>
            <person name="Crous P."/>
            <person name="Grigoriev I."/>
        </authorList>
    </citation>
    <scope>NUCLEOTIDE SEQUENCE</scope>
    <source>
        <strain evidence="8">CBS 113818</strain>
    </source>
</reference>
<name>A0A6A6ZYM2_9PLEO</name>
<evidence type="ECO:0000313" key="9">
    <source>
        <dbReference type="Proteomes" id="UP000799424"/>
    </source>
</evidence>
<evidence type="ECO:0000313" key="8">
    <source>
        <dbReference type="EMBL" id="KAF2825629.1"/>
    </source>
</evidence>
<sequence>MPLSAIKTIVKSQNGVGAFILPCKSLSFHYCNWWGSSRGMNAFIKASLPTFARNNPQIEFSVSPRPRKHPVIIAEYINGTQRSICVKNLQNEGVREKAEFLRNHSGEKDRKIGNPVTSVNESVRGIWDPFHGAKVQL</sequence>
<dbReference type="InterPro" id="IPR036249">
    <property type="entry name" value="Thioredoxin-like_sf"/>
</dbReference>
<comment type="similarity">
    <text evidence="2">Belongs to the mitochondrion-specific ribosomal protein mL43 family.</text>
</comment>
<evidence type="ECO:0000256" key="6">
    <source>
        <dbReference type="ARBA" id="ARBA00035188"/>
    </source>
</evidence>
<evidence type="ECO:0000256" key="2">
    <source>
        <dbReference type="ARBA" id="ARBA00006073"/>
    </source>
</evidence>
<dbReference type="Gene3D" id="3.40.30.10">
    <property type="entry name" value="Glutaredoxin"/>
    <property type="match status" value="1"/>
</dbReference>
<keyword evidence="5" id="KW-0687">Ribonucleoprotein</keyword>
<dbReference type="SUPFAM" id="SSF52833">
    <property type="entry name" value="Thioredoxin-like"/>
    <property type="match status" value="1"/>
</dbReference>
<dbReference type="GO" id="GO:0005762">
    <property type="term" value="C:mitochondrial large ribosomal subunit"/>
    <property type="evidence" value="ECO:0007669"/>
    <property type="project" value="TreeGrafter"/>
</dbReference>
<organism evidence="8 9">
    <name type="scientific">Ophiobolus disseminans</name>
    <dbReference type="NCBI Taxonomy" id="1469910"/>
    <lineage>
        <taxon>Eukaryota</taxon>
        <taxon>Fungi</taxon>
        <taxon>Dikarya</taxon>
        <taxon>Ascomycota</taxon>
        <taxon>Pezizomycotina</taxon>
        <taxon>Dothideomycetes</taxon>
        <taxon>Pleosporomycetidae</taxon>
        <taxon>Pleosporales</taxon>
        <taxon>Pleosporineae</taxon>
        <taxon>Phaeosphaeriaceae</taxon>
        <taxon>Ophiobolus</taxon>
    </lineage>
</organism>
<feature type="domain" description="Ribosomal protein/NADH dehydrogenase" evidence="7">
    <location>
        <begin position="32"/>
        <end position="105"/>
    </location>
</feature>